<comment type="catalytic activity">
    <reaction evidence="16 17 19">
        <text>(6S)-NADPHX + ADP = AMP + phosphate + NADPH + H(+)</text>
        <dbReference type="Rhea" id="RHEA:32235"/>
        <dbReference type="ChEBI" id="CHEBI:15378"/>
        <dbReference type="ChEBI" id="CHEBI:43474"/>
        <dbReference type="ChEBI" id="CHEBI:57783"/>
        <dbReference type="ChEBI" id="CHEBI:64076"/>
        <dbReference type="ChEBI" id="CHEBI:456215"/>
        <dbReference type="ChEBI" id="CHEBI:456216"/>
        <dbReference type="EC" id="4.2.1.136"/>
    </reaction>
</comment>
<dbReference type="GO" id="GO:0110051">
    <property type="term" value="P:metabolite repair"/>
    <property type="evidence" value="ECO:0007669"/>
    <property type="project" value="TreeGrafter"/>
</dbReference>
<keyword evidence="9 18" id="KW-0630">Potassium</keyword>
<keyword evidence="8 17" id="KW-0521">NADP</keyword>
<evidence type="ECO:0000256" key="17">
    <source>
        <dbReference type="HAMAP-Rule" id="MF_01965"/>
    </source>
</evidence>
<feature type="binding site" evidence="18">
    <location>
        <position position="155"/>
    </location>
    <ligand>
        <name>K(+)</name>
        <dbReference type="ChEBI" id="CHEBI:29103"/>
    </ligand>
</feature>
<dbReference type="InterPro" id="IPR004443">
    <property type="entry name" value="YjeF_N_dom"/>
</dbReference>
<dbReference type="PANTHER" id="PTHR12592">
    <property type="entry name" value="ATP-DEPENDENT (S)-NAD(P)H-HYDRATE DEHYDRATASE FAMILY MEMBER"/>
    <property type="match status" value="1"/>
</dbReference>
<dbReference type="GO" id="GO:0005524">
    <property type="term" value="F:ATP binding"/>
    <property type="evidence" value="ECO:0007669"/>
    <property type="project" value="UniProtKB-UniRule"/>
</dbReference>
<feature type="domain" description="YjeF N-terminal" evidence="21">
    <location>
        <begin position="10"/>
        <end position="208"/>
    </location>
</feature>
<dbReference type="NCBIfam" id="TIGR00197">
    <property type="entry name" value="yjeF_nterm"/>
    <property type="match status" value="1"/>
</dbReference>
<dbReference type="PANTHER" id="PTHR12592:SF0">
    <property type="entry name" value="ATP-DEPENDENT (S)-NAD(P)H-HYDRATE DEHYDRATASE"/>
    <property type="match status" value="1"/>
</dbReference>
<evidence type="ECO:0000256" key="10">
    <source>
        <dbReference type="ARBA" id="ARBA00023027"/>
    </source>
</evidence>
<dbReference type="OrthoDB" id="9806925at2"/>
<comment type="similarity">
    <text evidence="4 19">In the C-terminal section; belongs to the NnrD/CARKD family.</text>
</comment>
<keyword evidence="6 17" id="KW-0547">Nucleotide-binding</keyword>
<dbReference type="PROSITE" id="PS01050">
    <property type="entry name" value="YJEF_C_2"/>
    <property type="match status" value="1"/>
</dbReference>
<dbReference type="InterPro" id="IPR036652">
    <property type="entry name" value="YjeF_N_dom_sf"/>
</dbReference>
<sequence>MQKILLGKQVKELDALFVSESGISSYQLMERAANKFCQWFIAHFKKGCKINICCGTGNNGGDGLAIARLLSEQGYVINVAIIGNPEKGSIDFINNLKELPRSIATSNWRELKSAEITIDAIFGVGINRALEGEYLDLVQKLNKEQGVKISVDMPSGLPSDTPADGEVFHADHTVSFQFPKLSLLFPEHAKYVGELVIKKIGMEPKHFDSFSSSYRFFSGESLSSYHKKFHSFSHKGDFGRIVLIGGSYGKMGSICLSIKASLRTGAGLVFCKVPGCGVNIVQSSIPEAMVLPPSLERDIDTNLEFSGIDAIGIGPGLGTGENAQKLVRKVLKSFAGPTVVDADAINILGEKRDWINLLHSNVILTPHLKEFERLTGVKSDNHLQRIELAKEFCMKHNCSLVLKGAFSVLSFPDGSQVFNNSGTVYMATGGSGDVLTGMLTSFLGQGYTMKQAAICGVFHHGHAGELAGKALRRGTMASDIVENIPKSFLDWDIK</sequence>
<evidence type="ECO:0000256" key="15">
    <source>
        <dbReference type="ARBA" id="ARBA00048238"/>
    </source>
</evidence>
<dbReference type="NCBIfam" id="TIGR00196">
    <property type="entry name" value="yjeF_cterm"/>
    <property type="match status" value="1"/>
</dbReference>
<evidence type="ECO:0000313" key="22">
    <source>
        <dbReference type="EMBL" id="AKP52734.1"/>
    </source>
</evidence>
<evidence type="ECO:0000256" key="16">
    <source>
        <dbReference type="ARBA" id="ARBA00049209"/>
    </source>
</evidence>
<comment type="caution">
    <text evidence="17">Lacks conserved residue(s) required for the propagation of feature annotation.</text>
</comment>
<feature type="binding site" evidence="17">
    <location>
        <position position="432"/>
    </location>
    <ligand>
        <name>AMP</name>
        <dbReference type="ChEBI" id="CHEBI:456215"/>
    </ligand>
</feature>
<dbReference type="GO" id="GO:0052856">
    <property type="term" value="F:NAD(P)HX epimerase activity"/>
    <property type="evidence" value="ECO:0007669"/>
    <property type="project" value="UniProtKB-UniRule"/>
</dbReference>
<dbReference type="CDD" id="cd01171">
    <property type="entry name" value="YXKO-related"/>
    <property type="match status" value="1"/>
</dbReference>
<dbReference type="InterPro" id="IPR017953">
    <property type="entry name" value="Carbohydrate_kinase_pred_CS"/>
</dbReference>
<dbReference type="InterPro" id="IPR030677">
    <property type="entry name" value="Nnr"/>
</dbReference>
<dbReference type="KEGG" id="camu:CA2015_3344"/>
<comment type="similarity">
    <text evidence="17">Belongs to the NnrD/CARKD family.</text>
</comment>
<evidence type="ECO:0000259" key="20">
    <source>
        <dbReference type="PROSITE" id="PS51383"/>
    </source>
</evidence>
<gene>
    <name evidence="17" type="primary">nnrD</name>
    <name evidence="18" type="synonym">nnrE</name>
    <name evidence="22" type="ORF">CA2015_3344</name>
</gene>
<comment type="subunit">
    <text evidence="17">Homotetramer.</text>
</comment>
<feature type="binding site" evidence="17">
    <location>
        <position position="367"/>
    </location>
    <ligand>
        <name>(6S)-NADPHX</name>
        <dbReference type="ChEBI" id="CHEBI:64076"/>
    </ligand>
</feature>
<accession>A0A0H4PEP3</accession>
<evidence type="ECO:0000256" key="14">
    <source>
        <dbReference type="ARBA" id="ARBA00025153"/>
    </source>
</evidence>
<dbReference type="InterPro" id="IPR029056">
    <property type="entry name" value="Ribokinase-like"/>
</dbReference>
<dbReference type="HAMAP" id="MF_01965">
    <property type="entry name" value="NADHX_dehydratase"/>
    <property type="match status" value="1"/>
</dbReference>
<dbReference type="PATRIC" id="fig|320787.5.peg.3653"/>
<feature type="binding site" evidence="18">
    <location>
        <position position="59"/>
    </location>
    <ligand>
        <name>K(+)</name>
        <dbReference type="ChEBI" id="CHEBI:29103"/>
    </ligand>
</feature>
<comment type="similarity">
    <text evidence="3 19">In the N-terminal section; belongs to the NnrE/AIBP family.</text>
</comment>
<dbReference type="InterPro" id="IPR000631">
    <property type="entry name" value="CARKD"/>
</dbReference>
<dbReference type="SUPFAM" id="SSF53613">
    <property type="entry name" value="Ribokinase-like"/>
    <property type="match status" value="1"/>
</dbReference>
<keyword evidence="11 18" id="KW-0413">Isomerase</keyword>
<evidence type="ECO:0000259" key="21">
    <source>
        <dbReference type="PROSITE" id="PS51385"/>
    </source>
</evidence>
<evidence type="ECO:0000256" key="13">
    <source>
        <dbReference type="ARBA" id="ARBA00023268"/>
    </source>
</evidence>
<comment type="function">
    <text evidence="18">Catalyzes the epimerization of the S- and R-forms of NAD(P)HX, a damaged form of NAD(P)H that is a result of enzymatic or heat-dependent hydration. This is a prerequisite for the S-specific NAD(P)H-hydrate dehydratase to allow the repair of both epimers of NAD(P)HX.</text>
</comment>
<keyword evidence="13" id="KW-0511">Multifunctional enzyme</keyword>
<keyword evidence="10 17" id="KW-0520">NAD</keyword>
<dbReference type="Gene3D" id="3.40.50.10260">
    <property type="entry name" value="YjeF N-terminal domain"/>
    <property type="match status" value="1"/>
</dbReference>
<comment type="function">
    <text evidence="17">Catalyzes the dehydration of the S-form of NAD(P)HX at the expense of ADP, which is converted to AMP. Together with NAD(P)HX epimerase, which catalyzes the epimerization of the S- and R-forms, the enzyme allows the repair of both epimers of NAD(P)HX, a damaged form of NAD(P)H that is a result of enzymatic or heat-dependent hydration.</text>
</comment>
<evidence type="ECO:0000256" key="6">
    <source>
        <dbReference type="ARBA" id="ARBA00022741"/>
    </source>
</evidence>
<dbReference type="RefSeq" id="WP_048642923.1">
    <property type="nucleotide sequence ID" value="NZ_CAXBGM010000092.1"/>
</dbReference>
<comment type="catalytic activity">
    <reaction evidence="1 18 19">
        <text>(6R)-NADHX = (6S)-NADHX</text>
        <dbReference type="Rhea" id="RHEA:32215"/>
        <dbReference type="ChEBI" id="CHEBI:64074"/>
        <dbReference type="ChEBI" id="CHEBI:64075"/>
        <dbReference type="EC" id="5.1.99.6"/>
    </reaction>
</comment>
<evidence type="ECO:0000256" key="7">
    <source>
        <dbReference type="ARBA" id="ARBA00022840"/>
    </source>
</evidence>
<evidence type="ECO:0000256" key="19">
    <source>
        <dbReference type="PIRNR" id="PIRNR017184"/>
    </source>
</evidence>
<evidence type="ECO:0000256" key="3">
    <source>
        <dbReference type="ARBA" id="ARBA00006001"/>
    </source>
</evidence>
<name>A0A0H4PEP3_9BACT</name>
<comment type="catalytic activity">
    <reaction evidence="15 17 19">
        <text>(6S)-NADHX + ADP = AMP + phosphate + NADH + H(+)</text>
        <dbReference type="Rhea" id="RHEA:32223"/>
        <dbReference type="ChEBI" id="CHEBI:15378"/>
        <dbReference type="ChEBI" id="CHEBI:43474"/>
        <dbReference type="ChEBI" id="CHEBI:57945"/>
        <dbReference type="ChEBI" id="CHEBI:64074"/>
        <dbReference type="ChEBI" id="CHEBI:456215"/>
        <dbReference type="ChEBI" id="CHEBI:456216"/>
        <dbReference type="EC" id="4.2.1.136"/>
    </reaction>
</comment>
<comment type="function">
    <text evidence="14 19">Bifunctional enzyme that catalyzes the epimerization of the S- and R-forms of NAD(P)HX and the dehydration of the S-form of NAD(P)HX at the expense of ADP, which is converted to AMP. This allows the repair of both epimers of NAD(P)HX, a damaged form of NAD(P)H that is a result of enzymatic or heat-dependent hydration.</text>
</comment>
<dbReference type="STRING" id="320787.CA2015_3344"/>
<evidence type="ECO:0000256" key="8">
    <source>
        <dbReference type="ARBA" id="ARBA00022857"/>
    </source>
</evidence>
<comment type="catalytic activity">
    <reaction evidence="2 18 19">
        <text>(6R)-NADPHX = (6S)-NADPHX</text>
        <dbReference type="Rhea" id="RHEA:32227"/>
        <dbReference type="ChEBI" id="CHEBI:64076"/>
        <dbReference type="ChEBI" id="CHEBI:64077"/>
        <dbReference type="EC" id="5.1.99.6"/>
    </reaction>
</comment>
<evidence type="ECO:0000313" key="23">
    <source>
        <dbReference type="Proteomes" id="UP000036520"/>
    </source>
</evidence>
<evidence type="ECO:0000256" key="4">
    <source>
        <dbReference type="ARBA" id="ARBA00009524"/>
    </source>
</evidence>
<dbReference type="AlphaFoldDB" id="A0A0H4PEP3"/>
<dbReference type="Pfam" id="PF03853">
    <property type="entry name" value="YjeF_N"/>
    <property type="match status" value="1"/>
</dbReference>
<dbReference type="HAMAP" id="MF_01966">
    <property type="entry name" value="NADHX_epimerase"/>
    <property type="match status" value="1"/>
</dbReference>
<feature type="domain" description="YjeF C-terminal" evidence="20">
    <location>
        <begin position="218"/>
        <end position="491"/>
    </location>
</feature>
<comment type="cofactor">
    <cofactor evidence="17">
        <name>Mg(2+)</name>
        <dbReference type="ChEBI" id="CHEBI:18420"/>
    </cofactor>
</comment>
<evidence type="ECO:0000256" key="1">
    <source>
        <dbReference type="ARBA" id="ARBA00000013"/>
    </source>
</evidence>
<feature type="binding site" evidence="18">
    <location>
        <begin position="58"/>
        <end position="62"/>
    </location>
    <ligand>
        <name>(6S)-NADPHX</name>
        <dbReference type="ChEBI" id="CHEBI:64076"/>
    </ligand>
</feature>
<evidence type="ECO:0000256" key="18">
    <source>
        <dbReference type="HAMAP-Rule" id="MF_01966"/>
    </source>
</evidence>
<feature type="binding site" evidence="18">
    <location>
        <position position="152"/>
    </location>
    <ligand>
        <name>(6S)-NADPHX</name>
        <dbReference type="ChEBI" id="CHEBI:64076"/>
    </ligand>
</feature>
<keyword evidence="5 18" id="KW-0479">Metal-binding</keyword>
<evidence type="ECO:0000256" key="5">
    <source>
        <dbReference type="ARBA" id="ARBA00022723"/>
    </source>
</evidence>
<dbReference type="Gene3D" id="3.40.1190.20">
    <property type="match status" value="1"/>
</dbReference>
<evidence type="ECO:0000256" key="12">
    <source>
        <dbReference type="ARBA" id="ARBA00023239"/>
    </source>
</evidence>
<evidence type="ECO:0000256" key="11">
    <source>
        <dbReference type="ARBA" id="ARBA00023235"/>
    </source>
</evidence>
<organism evidence="22 23">
    <name type="scientific">Cyclobacterium amurskyense</name>
    <dbReference type="NCBI Taxonomy" id="320787"/>
    <lineage>
        <taxon>Bacteria</taxon>
        <taxon>Pseudomonadati</taxon>
        <taxon>Bacteroidota</taxon>
        <taxon>Cytophagia</taxon>
        <taxon>Cytophagales</taxon>
        <taxon>Cyclobacteriaceae</taxon>
        <taxon>Cyclobacterium</taxon>
    </lineage>
</organism>
<keyword evidence="12 17" id="KW-0456">Lyase</keyword>
<dbReference type="GO" id="GO:0046496">
    <property type="term" value="P:nicotinamide nucleotide metabolic process"/>
    <property type="evidence" value="ECO:0007669"/>
    <property type="project" value="UniProtKB-UniRule"/>
</dbReference>
<feature type="binding site" evidence="18">
    <location>
        <position position="119"/>
    </location>
    <ligand>
        <name>K(+)</name>
        <dbReference type="ChEBI" id="CHEBI:29103"/>
    </ligand>
</feature>
<feature type="binding site" evidence="18">
    <location>
        <begin position="123"/>
        <end position="129"/>
    </location>
    <ligand>
        <name>(6S)-NADPHX</name>
        <dbReference type="ChEBI" id="CHEBI:64076"/>
    </ligand>
</feature>
<dbReference type="Proteomes" id="UP000036520">
    <property type="component" value="Chromosome"/>
</dbReference>
<dbReference type="SUPFAM" id="SSF64153">
    <property type="entry name" value="YjeF N-terminal domain-like"/>
    <property type="match status" value="1"/>
</dbReference>
<feature type="binding site" evidence="18">
    <location>
        <position position="134"/>
    </location>
    <ligand>
        <name>(6S)-NADPHX</name>
        <dbReference type="ChEBI" id="CHEBI:64076"/>
    </ligand>
</feature>
<feature type="binding site" evidence="17">
    <location>
        <position position="433"/>
    </location>
    <ligand>
        <name>(6S)-NADPHX</name>
        <dbReference type="ChEBI" id="CHEBI:64076"/>
    </ligand>
</feature>
<dbReference type="EC" id="4.2.1.136" evidence="19"/>
<protein>
    <recommendedName>
        <fullName evidence="19">Bifunctional NAD(P)H-hydrate repair enzyme</fullName>
    </recommendedName>
    <alternativeName>
        <fullName evidence="19">Nicotinamide nucleotide repair protein</fullName>
    </alternativeName>
    <domain>
        <recommendedName>
            <fullName evidence="19">ADP-dependent (S)-NAD(P)H-hydrate dehydratase</fullName>
            <ecNumber evidence="19">4.2.1.136</ecNumber>
        </recommendedName>
        <alternativeName>
            <fullName evidence="19">ADP-dependent NAD(P)HX dehydratase</fullName>
        </alternativeName>
    </domain>
    <domain>
        <recommendedName>
            <fullName evidence="19">NAD(P)H-hydrate epimerase</fullName>
            <ecNumber evidence="19">5.1.99.6</ecNumber>
        </recommendedName>
    </domain>
</protein>
<dbReference type="Pfam" id="PF01256">
    <property type="entry name" value="Carb_kinase"/>
    <property type="match status" value="1"/>
</dbReference>
<proteinExistence type="inferred from homology"/>
<reference evidence="22 23" key="1">
    <citation type="submission" date="2015-07" db="EMBL/GenBank/DDBJ databases">
        <authorList>
            <person name="Kim K.M."/>
        </authorList>
    </citation>
    <scope>NUCLEOTIDE SEQUENCE [LARGE SCALE GENOMIC DNA]</scope>
    <source>
        <strain evidence="22 23">KCTC 12363</strain>
    </source>
</reference>
<dbReference type="EC" id="5.1.99.6" evidence="19"/>
<keyword evidence="23" id="KW-1185">Reference proteome</keyword>
<dbReference type="GO" id="GO:0052855">
    <property type="term" value="F:ADP-dependent NAD(P)H-hydrate dehydratase activity"/>
    <property type="evidence" value="ECO:0007669"/>
    <property type="project" value="UniProtKB-UniRule"/>
</dbReference>
<dbReference type="PROSITE" id="PS51383">
    <property type="entry name" value="YJEF_C_3"/>
    <property type="match status" value="1"/>
</dbReference>
<evidence type="ECO:0000256" key="9">
    <source>
        <dbReference type="ARBA" id="ARBA00022958"/>
    </source>
</evidence>
<evidence type="ECO:0000256" key="2">
    <source>
        <dbReference type="ARBA" id="ARBA00000909"/>
    </source>
</evidence>
<comment type="cofactor">
    <cofactor evidence="18 19">
        <name>K(+)</name>
        <dbReference type="ChEBI" id="CHEBI:29103"/>
    </cofactor>
    <text evidence="18 19">Binds 1 potassium ion per subunit.</text>
</comment>
<feature type="binding site" evidence="17">
    <location>
        <begin position="403"/>
        <end position="407"/>
    </location>
    <ligand>
        <name>AMP</name>
        <dbReference type="ChEBI" id="CHEBI:456215"/>
    </ligand>
</feature>
<dbReference type="EMBL" id="CP012040">
    <property type="protein sequence ID" value="AKP52734.1"/>
    <property type="molecule type" value="Genomic_DNA"/>
</dbReference>
<dbReference type="PROSITE" id="PS51385">
    <property type="entry name" value="YJEF_N"/>
    <property type="match status" value="1"/>
</dbReference>
<dbReference type="PIRSF" id="PIRSF017184">
    <property type="entry name" value="Nnr"/>
    <property type="match status" value="1"/>
</dbReference>
<dbReference type="GO" id="GO:0046872">
    <property type="term" value="F:metal ion binding"/>
    <property type="evidence" value="ECO:0007669"/>
    <property type="project" value="UniProtKB-UniRule"/>
</dbReference>
<comment type="similarity">
    <text evidence="18">Belongs to the NnrE/AIBP family.</text>
</comment>
<feature type="binding site" evidence="17">
    <location>
        <position position="316"/>
    </location>
    <ligand>
        <name>(6S)-NADPHX</name>
        <dbReference type="ChEBI" id="CHEBI:64076"/>
    </ligand>
</feature>
<keyword evidence="7 17" id="KW-0067">ATP-binding</keyword>